<dbReference type="Proteomes" id="UP000827986">
    <property type="component" value="Unassembled WGS sequence"/>
</dbReference>
<keyword evidence="3" id="KW-1185">Reference proteome</keyword>
<feature type="region of interest" description="Disordered" evidence="1">
    <location>
        <begin position="77"/>
        <end position="107"/>
    </location>
</feature>
<reference evidence="2" key="1">
    <citation type="submission" date="2021-09" db="EMBL/GenBank/DDBJ databases">
        <title>The genome of Mauremys mutica provides insights into the evolution of semi-aquatic lifestyle.</title>
        <authorList>
            <person name="Gong S."/>
            <person name="Gao Y."/>
        </authorList>
    </citation>
    <scope>NUCLEOTIDE SEQUENCE</scope>
    <source>
        <strain evidence="2">MM-2020</strain>
        <tissue evidence="2">Muscle</tissue>
    </source>
</reference>
<evidence type="ECO:0000313" key="2">
    <source>
        <dbReference type="EMBL" id="KAH1182780.1"/>
    </source>
</evidence>
<name>A0A9D3XPD8_9SAUR</name>
<proteinExistence type="predicted"/>
<dbReference type="EMBL" id="JAHDVG010000466">
    <property type="protein sequence ID" value="KAH1182780.1"/>
    <property type="molecule type" value="Genomic_DNA"/>
</dbReference>
<organism evidence="2 3">
    <name type="scientific">Mauremys mutica</name>
    <name type="common">yellowpond turtle</name>
    <dbReference type="NCBI Taxonomy" id="74926"/>
    <lineage>
        <taxon>Eukaryota</taxon>
        <taxon>Metazoa</taxon>
        <taxon>Chordata</taxon>
        <taxon>Craniata</taxon>
        <taxon>Vertebrata</taxon>
        <taxon>Euteleostomi</taxon>
        <taxon>Archelosauria</taxon>
        <taxon>Testudinata</taxon>
        <taxon>Testudines</taxon>
        <taxon>Cryptodira</taxon>
        <taxon>Durocryptodira</taxon>
        <taxon>Testudinoidea</taxon>
        <taxon>Geoemydidae</taxon>
        <taxon>Geoemydinae</taxon>
        <taxon>Mauremys</taxon>
    </lineage>
</organism>
<evidence type="ECO:0000313" key="3">
    <source>
        <dbReference type="Proteomes" id="UP000827986"/>
    </source>
</evidence>
<sequence length="107" mass="11465">MGVLEPGGGRICETIRPVTGCLCRCPVYHDLQASLCRLTVTNTCLAITLSPGVYLFFPFTRCEDFSAGLYQEEASMPPSLLSPGSSSELPLLPVPPTYSLPITSLAQ</sequence>
<feature type="compositionally biased region" description="Low complexity" evidence="1">
    <location>
        <begin position="77"/>
        <end position="91"/>
    </location>
</feature>
<protein>
    <submittedName>
        <fullName evidence="2">Uncharacterized protein</fullName>
    </submittedName>
</protein>
<comment type="caution">
    <text evidence="2">The sequence shown here is derived from an EMBL/GenBank/DDBJ whole genome shotgun (WGS) entry which is preliminary data.</text>
</comment>
<gene>
    <name evidence="2" type="ORF">KIL84_004272</name>
</gene>
<accession>A0A9D3XPD8</accession>
<dbReference type="AlphaFoldDB" id="A0A9D3XPD8"/>
<evidence type="ECO:0000256" key="1">
    <source>
        <dbReference type="SAM" id="MobiDB-lite"/>
    </source>
</evidence>